<dbReference type="eggNOG" id="ENOG502QU8U">
    <property type="taxonomic scope" value="Eukaryota"/>
</dbReference>
<dbReference type="GO" id="GO:0016020">
    <property type="term" value="C:membrane"/>
    <property type="evidence" value="ECO:0007669"/>
    <property type="project" value="UniProtKB-SubCell"/>
</dbReference>
<keyword evidence="6 11" id="KW-1133">Transmembrane helix</keyword>
<dbReference type="InterPro" id="IPR029071">
    <property type="entry name" value="Ubiquitin-like_domsf"/>
</dbReference>
<evidence type="ECO:0000256" key="5">
    <source>
        <dbReference type="ARBA" id="ARBA00022692"/>
    </source>
</evidence>
<evidence type="ECO:0000256" key="9">
    <source>
        <dbReference type="ARBA" id="ARBA00039931"/>
    </source>
</evidence>
<dbReference type="OrthoDB" id="161999at2759"/>
<dbReference type="InterPro" id="IPR000626">
    <property type="entry name" value="Ubiquitin-like_dom"/>
</dbReference>
<dbReference type="CDD" id="cd17131">
    <property type="entry name" value="Ubl_TMUB1"/>
    <property type="match status" value="1"/>
</dbReference>
<dbReference type="SUPFAM" id="SSF54236">
    <property type="entry name" value="Ubiquitin-like"/>
    <property type="match status" value="1"/>
</dbReference>
<evidence type="ECO:0000313" key="13">
    <source>
        <dbReference type="Ensembl" id="ENSLACP00000010769.2"/>
    </source>
</evidence>
<keyword evidence="14" id="KW-1185">Reference proteome</keyword>
<evidence type="ECO:0000259" key="12">
    <source>
        <dbReference type="PROSITE" id="PS50053"/>
    </source>
</evidence>
<evidence type="ECO:0000256" key="1">
    <source>
        <dbReference type="ARBA" id="ARBA00004123"/>
    </source>
</evidence>
<evidence type="ECO:0000256" key="2">
    <source>
        <dbReference type="ARBA" id="ARBA00004141"/>
    </source>
</evidence>
<evidence type="ECO:0000256" key="10">
    <source>
        <dbReference type="SAM" id="MobiDB-lite"/>
    </source>
</evidence>
<feature type="compositionally biased region" description="Polar residues" evidence="10">
    <location>
        <begin position="94"/>
        <end position="114"/>
    </location>
</feature>
<feature type="region of interest" description="Disordered" evidence="10">
    <location>
        <begin position="49"/>
        <end position="71"/>
    </location>
</feature>
<dbReference type="GO" id="GO:0005634">
    <property type="term" value="C:nucleus"/>
    <property type="evidence" value="ECO:0007669"/>
    <property type="project" value="UniProtKB-SubCell"/>
</dbReference>
<organism evidence="13 14">
    <name type="scientific">Latimeria chalumnae</name>
    <name type="common">Coelacanth</name>
    <dbReference type="NCBI Taxonomy" id="7897"/>
    <lineage>
        <taxon>Eukaryota</taxon>
        <taxon>Metazoa</taxon>
        <taxon>Chordata</taxon>
        <taxon>Craniata</taxon>
        <taxon>Vertebrata</taxon>
        <taxon>Euteleostomi</taxon>
        <taxon>Coelacanthiformes</taxon>
        <taxon>Coelacanthidae</taxon>
        <taxon>Latimeria</taxon>
    </lineage>
</organism>
<keyword evidence="7 11" id="KW-0472">Membrane</keyword>
<feature type="transmembrane region" description="Helical" evidence="11">
    <location>
        <begin position="12"/>
        <end position="29"/>
    </location>
</feature>
<dbReference type="EMBL" id="AFYH01055178">
    <property type="status" value="NOT_ANNOTATED_CDS"/>
    <property type="molecule type" value="Genomic_DNA"/>
</dbReference>
<dbReference type="Ensembl" id="ENSLACT00000010849.2">
    <property type="protein sequence ID" value="ENSLACP00000010769.2"/>
    <property type="gene ID" value="ENSLACG00000009482.2"/>
</dbReference>
<comment type="subcellular location">
    <subcellularLocation>
        <location evidence="3">Cytoplasm</location>
    </subcellularLocation>
    <subcellularLocation>
        <location evidence="2">Membrane</location>
        <topology evidence="2">Multi-pass membrane protein</topology>
    </subcellularLocation>
    <subcellularLocation>
        <location evidence="1">Nucleus</location>
    </subcellularLocation>
</comment>
<name>H3AM98_LATCH</name>
<evidence type="ECO:0000256" key="8">
    <source>
        <dbReference type="ARBA" id="ARBA00023242"/>
    </source>
</evidence>
<sequence length="306" mass="33800">MAIIEGVGDEVTILFGIVFLVLVLVLAWVSTQTADRSDQLFTSMVSTATYPSAEPESTEVTQAGGEVQDENVNEPQMIVEQNKENTENAAVDETASSSNEQTATEPENKTSVPNSDGLRQRTACSPFASSNSSSNNGRLESQEPETSEAASQPPPNDFDGRGMVLRLKFLNDTEKLARVKLDDTIGYLKRTYFPGQEHQVRLIYQGQLLREDSQTLASLHLTDNCVLHCHISQHATPQMPAGTHAADQVNTALNIGSLMVPLFVLMLAVLWYFQIQYRQFFTATATFSLVGITIFFSFMAFAVYRR</sequence>
<evidence type="ECO:0000256" key="6">
    <source>
        <dbReference type="ARBA" id="ARBA00022989"/>
    </source>
</evidence>
<evidence type="ECO:0000256" key="11">
    <source>
        <dbReference type="SAM" id="Phobius"/>
    </source>
</evidence>
<feature type="region of interest" description="Disordered" evidence="10">
    <location>
        <begin position="84"/>
        <end position="160"/>
    </location>
</feature>
<dbReference type="Bgee" id="ENSLACG00000009482">
    <property type="expression patterns" value="Expressed in post-anal tail muscle and 6 other cell types or tissues"/>
</dbReference>
<feature type="transmembrane region" description="Helical" evidence="11">
    <location>
        <begin position="280"/>
        <end position="304"/>
    </location>
</feature>
<dbReference type="PANTHER" id="PTHR14557:SF3">
    <property type="entry name" value="TRANSMEMBRANE AND UBIQUITIN-LIKE DOMAIN-CONTAINING PROTEIN 1"/>
    <property type="match status" value="1"/>
</dbReference>
<dbReference type="GeneTree" id="ENSGT00390000014069"/>
<dbReference type="KEGG" id="lcm:102347341"/>
<dbReference type="HOGENOM" id="CLU_053940_0_0_1"/>
<evidence type="ECO:0000256" key="4">
    <source>
        <dbReference type="ARBA" id="ARBA00022490"/>
    </source>
</evidence>
<proteinExistence type="predicted"/>
<evidence type="ECO:0000256" key="7">
    <source>
        <dbReference type="ARBA" id="ARBA00023136"/>
    </source>
</evidence>
<dbReference type="OMA" id="TLLWYCQ"/>
<dbReference type="GeneID" id="102347341"/>
<gene>
    <name evidence="13" type="primary">TMUB1</name>
</gene>
<reference evidence="13" key="3">
    <citation type="submission" date="2025-09" db="UniProtKB">
        <authorList>
            <consortium name="Ensembl"/>
        </authorList>
    </citation>
    <scope>IDENTIFICATION</scope>
</reference>
<dbReference type="InterPro" id="IPR040352">
    <property type="entry name" value="TMUB1/2"/>
</dbReference>
<dbReference type="SMART" id="SM00213">
    <property type="entry name" value="UBQ"/>
    <property type="match status" value="1"/>
</dbReference>
<dbReference type="PANTHER" id="PTHR14557">
    <property type="entry name" value="PROTEIN C7ORF21"/>
    <property type="match status" value="1"/>
</dbReference>
<dbReference type="Pfam" id="PF00240">
    <property type="entry name" value="ubiquitin"/>
    <property type="match status" value="1"/>
</dbReference>
<reference evidence="14" key="1">
    <citation type="submission" date="2011-08" db="EMBL/GenBank/DDBJ databases">
        <title>The draft genome of Latimeria chalumnae.</title>
        <authorList>
            <person name="Di Palma F."/>
            <person name="Alfoldi J."/>
            <person name="Johnson J."/>
            <person name="Berlin A."/>
            <person name="Gnerre S."/>
            <person name="Jaffe D."/>
            <person name="MacCallum I."/>
            <person name="Young S."/>
            <person name="Walker B.J."/>
            <person name="Lander E."/>
            <person name="Lindblad-Toh K."/>
        </authorList>
    </citation>
    <scope>NUCLEOTIDE SEQUENCE [LARGE SCALE GENOMIC DNA]</scope>
    <source>
        <strain evidence="14">Wild caught</strain>
    </source>
</reference>
<dbReference type="PROSITE" id="PS50053">
    <property type="entry name" value="UBIQUITIN_2"/>
    <property type="match status" value="1"/>
</dbReference>
<dbReference type="Proteomes" id="UP000008672">
    <property type="component" value="Unassembled WGS sequence"/>
</dbReference>
<keyword evidence="4" id="KW-0963">Cytoplasm</keyword>
<dbReference type="CTD" id="83590"/>
<evidence type="ECO:0000256" key="3">
    <source>
        <dbReference type="ARBA" id="ARBA00004496"/>
    </source>
</evidence>
<keyword evidence="8" id="KW-0539">Nucleus</keyword>
<accession>H3AM98</accession>
<protein>
    <recommendedName>
        <fullName evidence="9">Transmembrane and ubiquitin-like domain-containing protein 1</fullName>
    </recommendedName>
</protein>
<dbReference type="GO" id="GO:0036503">
    <property type="term" value="P:ERAD pathway"/>
    <property type="evidence" value="ECO:0007669"/>
    <property type="project" value="InterPro"/>
</dbReference>
<feature type="transmembrane region" description="Helical" evidence="11">
    <location>
        <begin position="252"/>
        <end position="274"/>
    </location>
</feature>
<dbReference type="Gene3D" id="3.10.20.90">
    <property type="entry name" value="Phosphatidylinositol 3-kinase Catalytic Subunit, Chain A, domain 1"/>
    <property type="match status" value="1"/>
</dbReference>
<dbReference type="InParanoid" id="H3AM98"/>
<dbReference type="STRING" id="7897.ENSLACP00000010769"/>
<dbReference type="GO" id="GO:0005737">
    <property type="term" value="C:cytoplasm"/>
    <property type="evidence" value="ECO:0007669"/>
    <property type="project" value="UniProtKB-SubCell"/>
</dbReference>
<dbReference type="AlphaFoldDB" id="H3AM98"/>
<keyword evidence="5 11" id="KW-0812">Transmembrane</keyword>
<dbReference type="RefSeq" id="XP_005994276.1">
    <property type="nucleotide sequence ID" value="XM_005994214.2"/>
</dbReference>
<reference evidence="13" key="2">
    <citation type="submission" date="2025-08" db="UniProtKB">
        <authorList>
            <consortium name="Ensembl"/>
        </authorList>
    </citation>
    <scope>IDENTIFICATION</scope>
</reference>
<evidence type="ECO:0000313" key="14">
    <source>
        <dbReference type="Proteomes" id="UP000008672"/>
    </source>
</evidence>
<feature type="domain" description="Ubiquitin-like" evidence="12">
    <location>
        <begin position="163"/>
        <end position="236"/>
    </location>
</feature>
<dbReference type="EMBL" id="AFYH01055179">
    <property type="status" value="NOT_ANNOTATED_CDS"/>
    <property type="molecule type" value="Genomic_DNA"/>
</dbReference>